<feature type="compositionally biased region" description="Basic and acidic residues" evidence="5">
    <location>
        <begin position="39"/>
        <end position="54"/>
    </location>
</feature>
<name>A0A654F4V8_ARATH</name>
<sequence>MEMIRGRGIPNGVVQVPNLSANNLLQKFFIASNHFCQRDSEHGENQQEAKKREDEAEEDEKDVELTLGLSLNGQFGTDPRSRKRRHFELGRSSSIPEGFVFDEQRSGGGNGGDMRRIVGRGGSDMFQLDRTRSLPVVTEMEIEKERKGSEKTRAFMESTVTNRGAYLTKDKNRGQAVETEKPRAFLEFKIPPTKEGKKEKDRLVVTGPVNGKGKNGNTAKKQKNNVENSGMEKARNILEDMPCVSTRDVGADGKRVEGFLYWYVGNKEEVKIVCVCHGSFLSPAEFVRHGGGTVSDDDGGDVMINPLRHIVVKLPSSSYSSI</sequence>
<evidence type="ECO:0000256" key="5">
    <source>
        <dbReference type="SAM" id="MobiDB-lite"/>
    </source>
</evidence>
<dbReference type="AlphaFoldDB" id="A0A654F4V8"/>
<dbReference type="PANTHER" id="PTHR31413">
    <property type="entry name" value="AFP HOMOLOG 2"/>
    <property type="match status" value="1"/>
</dbReference>
<protein>
    <recommendedName>
        <fullName evidence="4">Ninja-family protein</fullName>
    </recommendedName>
    <alternativeName>
        <fullName evidence="4">ABI-binding protein</fullName>
    </alternativeName>
</protein>
<feature type="region of interest" description="Disordered" evidence="5">
    <location>
        <begin position="99"/>
        <end position="120"/>
    </location>
</feature>
<evidence type="ECO:0000256" key="2">
    <source>
        <dbReference type="ARBA" id="ARBA00006081"/>
    </source>
</evidence>
<dbReference type="InterPro" id="IPR012463">
    <property type="entry name" value="Ninja_motif"/>
</dbReference>
<evidence type="ECO:0000259" key="6">
    <source>
        <dbReference type="Pfam" id="PF07897"/>
    </source>
</evidence>
<dbReference type="Pfam" id="PF16135">
    <property type="entry name" value="TDBD"/>
    <property type="match status" value="1"/>
</dbReference>
<keyword evidence="3 4" id="KW-0539">Nucleus</keyword>
<evidence type="ECO:0000259" key="7">
    <source>
        <dbReference type="Pfam" id="PF16135"/>
    </source>
</evidence>
<feature type="domain" description="Tify" evidence="7">
    <location>
        <begin position="270"/>
        <end position="306"/>
    </location>
</feature>
<dbReference type="InterPro" id="IPR031307">
    <property type="entry name" value="Ninja_fam"/>
</dbReference>
<evidence type="ECO:0000256" key="4">
    <source>
        <dbReference type="RuleBase" id="RU369029"/>
    </source>
</evidence>
<reference evidence="8 9" key="1">
    <citation type="submission" date="2019-11" db="EMBL/GenBank/DDBJ databases">
        <authorList>
            <person name="Jiao W.-B."/>
            <person name="Schneeberger K."/>
        </authorList>
    </citation>
    <scope>NUCLEOTIDE SEQUENCE [LARGE SCALE GENOMIC DNA]</scope>
    <source>
        <strain evidence="9">cv. An-1</strain>
    </source>
</reference>
<evidence type="ECO:0000256" key="3">
    <source>
        <dbReference type="ARBA" id="ARBA00023242"/>
    </source>
</evidence>
<dbReference type="GO" id="GO:0007165">
    <property type="term" value="P:signal transduction"/>
    <property type="evidence" value="ECO:0007669"/>
    <property type="project" value="InterPro"/>
</dbReference>
<feature type="domain" description="Ethylene-responsive binding factor-associated repression" evidence="6">
    <location>
        <begin position="58"/>
        <end position="97"/>
    </location>
</feature>
<feature type="region of interest" description="Disordered" evidence="5">
    <location>
        <begin position="205"/>
        <end position="228"/>
    </location>
</feature>
<evidence type="ECO:0000313" key="8">
    <source>
        <dbReference type="EMBL" id="VYS56025.1"/>
    </source>
</evidence>
<dbReference type="PANTHER" id="PTHR31413:SF13">
    <property type="entry name" value="NINJA-FAMILY PROTEIN AFP4"/>
    <property type="match status" value="1"/>
</dbReference>
<dbReference type="InterPro" id="IPR032308">
    <property type="entry name" value="TDBD"/>
</dbReference>
<comment type="similarity">
    <text evidence="2 4">Belongs to the Ninja family.</text>
</comment>
<evidence type="ECO:0000256" key="1">
    <source>
        <dbReference type="ARBA" id="ARBA00004123"/>
    </source>
</evidence>
<proteinExistence type="inferred from homology"/>
<dbReference type="EMBL" id="CACRSJ010000106">
    <property type="protein sequence ID" value="VYS56025.1"/>
    <property type="molecule type" value="Genomic_DNA"/>
</dbReference>
<evidence type="ECO:0000313" key="9">
    <source>
        <dbReference type="Proteomes" id="UP000426265"/>
    </source>
</evidence>
<dbReference type="ExpressionAtlas" id="A0A654F4V8">
    <property type="expression patterns" value="baseline and differential"/>
</dbReference>
<organism evidence="8 9">
    <name type="scientific">Arabidopsis thaliana</name>
    <name type="common">Mouse-ear cress</name>
    <dbReference type="NCBI Taxonomy" id="3702"/>
    <lineage>
        <taxon>Eukaryota</taxon>
        <taxon>Viridiplantae</taxon>
        <taxon>Streptophyta</taxon>
        <taxon>Embryophyta</taxon>
        <taxon>Tracheophyta</taxon>
        <taxon>Spermatophyta</taxon>
        <taxon>Magnoliopsida</taxon>
        <taxon>eudicotyledons</taxon>
        <taxon>Gunneridae</taxon>
        <taxon>Pentapetalae</taxon>
        <taxon>rosids</taxon>
        <taxon>malvids</taxon>
        <taxon>Brassicales</taxon>
        <taxon>Brassicaceae</taxon>
        <taxon>Camelineae</taxon>
        <taxon>Arabidopsis</taxon>
    </lineage>
</organism>
<dbReference type="Proteomes" id="UP000426265">
    <property type="component" value="Unassembled WGS sequence"/>
</dbReference>
<comment type="function">
    <text evidence="4">Acts as a negative regulator of abscisic acid (ABA) response.</text>
</comment>
<dbReference type="GO" id="GO:0005634">
    <property type="term" value="C:nucleus"/>
    <property type="evidence" value="ECO:0007669"/>
    <property type="project" value="UniProtKB-SubCell"/>
</dbReference>
<feature type="region of interest" description="Disordered" evidence="5">
    <location>
        <begin position="39"/>
        <end position="63"/>
    </location>
</feature>
<gene>
    <name evidence="8" type="ORF">AN1_LOCUS11479</name>
</gene>
<comment type="subcellular location">
    <subcellularLocation>
        <location evidence="1 4">Nucleus</location>
    </subcellularLocation>
</comment>
<accession>A0A654F4V8</accession>
<dbReference type="Pfam" id="PF07897">
    <property type="entry name" value="EAR"/>
    <property type="match status" value="1"/>
</dbReference>